<gene>
    <name evidence="2" type="ORF">LptCag_0692</name>
</gene>
<accession>A0A094YLI9</accession>
<organism evidence="2 3">
    <name type="scientific">Leptospirillum ferriphilum</name>
    <dbReference type="NCBI Taxonomy" id="178606"/>
    <lineage>
        <taxon>Bacteria</taxon>
        <taxon>Pseudomonadati</taxon>
        <taxon>Nitrospirota</taxon>
        <taxon>Nitrospiria</taxon>
        <taxon>Nitrospirales</taxon>
        <taxon>Nitrospiraceae</taxon>
        <taxon>Leptospirillum</taxon>
    </lineage>
</organism>
<evidence type="ECO:0000313" key="3">
    <source>
        <dbReference type="Proteomes" id="UP000029452"/>
    </source>
</evidence>
<evidence type="ECO:0000313" key="2">
    <source>
        <dbReference type="EMBL" id="KGA94066.1"/>
    </source>
</evidence>
<dbReference type="PATRIC" id="fig|178606.4.peg.1225"/>
<comment type="caution">
    <text evidence="2">The sequence shown here is derived from an EMBL/GenBank/DDBJ whole genome shotgun (WGS) entry which is preliminary data.</text>
</comment>
<protein>
    <submittedName>
        <fullName evidence="2">Uncharacterized protein</fullName>
    </submittedName>
</protein>
<name>A0A094YLI9_9BACT</name>
<proteinExistence type="predicted"/>
<dbReference type="Proteomes" id="UP000029452">
    <property type="component" value="Unassembled WGS sequence"/>
</dbReference>
<dbReference type="EMBL" id="JPGK01000004">
    <property type="protein sequence ID" value="KGA94066.1"/>
    <property type="molecule type" value="Genomic_DNA"/>
</dbReference>
<sequence>MSFRGSLSVILSFRVIGGRFPGAQQELSGRGDLPASKDRRSQCALIL</sequence>
<dbReference type="AlphaFoldDB" id="A0A094YLI9"/>
<reference evidence="2 3" key="1">
    <citation type="submission" date="2014-06" db="EMBL/GenBank/DDBJ databases">
        <title>Draft genome sequence of iron oxidizing acidophile Leptospirillum ferriphilum DSM14647.</title>
        <authorList>
            <person name="Cardenas J.P."/>
            <person name="Lazcano M."/>
            <person name="Ossandon F.J."/>
            <person name="Corbett M."/>
            <person name="Holmes D.S."/>
            <person name="Watkin E."/>
        </authorList>
    </citation>
    <scope>NUCLEOTIDE SEQUENCE [LARGE SCALE GENOMIC DNA]</scope>
    <source>
        <strain evidence="2 3">DSM 14647</strain>
    </source>
</reference>
<feature type="region of interest" description="Disordered" evidence="1">
    <location>
        <begin position="26"/>
        <end position="47"/>
    </location>
</feature>
<evidence type="ECO:0000256" key="1">
    <source>
        <dbReference type="SAM" id="MobiDB-lite"/>
    </source>
</evidence>